<name>A0A4Y2EXD1_ARAVE</name>
<evidence type="ECO:0000313" key="1">
    <source>
        <dbReference type="EMBL" id="GBM33883.1"/>
    </source>
</evidence>
<sequence>MVSYDATVAGYVPYAFLPCRQTMTVAIINFVQEHSRTCSVSAHRTLSYDHDRTLSDVATSAACLVSLVSRQNAHDTALVVSHFRDSRSLLSDSWPPLLVPGLTRLHPLPSLVSQICLHRRRNLSF</sequence>
<gene>
    <name evidence="1" type="ORF">AVEN_5925_1</name>
</gene>
<protein>
    <submittedName>
        <fullName evidence="1">Uncharacterized protein</fullName>
    </submittedName>
</protein>
<dbReference type="EMBL" id="BGPR01000744">
    <property type="protein sequence ID" value="GBM33883.1"/>
    <property type="molecule type" value="Genomic_DNA"/>
</dbReference>
<reference evidence="1 2" key="1">
    <citation type="journal article" date="2019" name="Sci. Rep.">
        <title>Orb-weaving spider Araneus ventricosus genome elucidates the spidroin gene catalogue.</title>
        <authorList>
            <person name="Kono N."/>
            <person name="Nakamura H."/>
            <person name="Ohtoshi R."/>
            <person name="Moran D.A.P."/>
            <person name="Shinohara A."/>
            <person name="Yoshida Y."/>
            <person name="Fujiwara M."/>
            <person name="Mori M."/>
            <person name="Tomita M."/>
            <person name="Arakawa K."/>
        </authorList>
    </citation>
    <scope>NUCLEOTIDE SEQUENCE [LARGE SCALE GENOMIC DNA]</scope>
</reference>
<keyword evidence="2" id="KW-1185">Reference proteome</keyword>
<organism evidence="1 2">
    <name type="scientific">Araneus ventricosus</name>
    <name type="common">Orbweaver spider</name>
    <name type="synonym">Epeira ventricosa</name>
    <dbReference type="NCBI Taxonomy" id="182803"/>
    <lineage>
        <taxon>Eukaryota</taxon>
        <taxon>Metazoa</taxon>
        <taxon>Ecdysozoa</taxon>
        <taxon>Arthropoda</taxon>
        <taxon>Chelicerata</taxon>
        <taxon>Arachnida</taxon>
        <taxon>Araneae</taxon>
        <taxon>Araneomorphae</taxon>
        <taxon>Entelegynae</taxon>
        <taxon>Araneoidea</taxon>
        <taxon>Araneidae</taxon>
        <taxon>Araneus</taxon>
    </lineage>
</organism>
<comment type="caution">
    <text evidence="1">The sequence shown here is derived from an EMBL/GenBank/DDBJ whole genome shotgun (WGS) entry which is preliminary data.</text>
</comment>
<evidence type="ECO:0000313" key="2">
    <source>
        <dbReference type="Proteomes" id="UP000499080"/>
    </source>
</evidence>
<accession>A0A4Y2EXD1</accession>
<proteinExistence type="predicted"/>
<dbReference type="AlphaFoldDB" id="A0A4Y2EXD1"/>
<dbReference type="Proteomes" id="UP000499080">
    <property type="component" value="Unassembled WGS sequence"/>
</dbReference>